<evidence type="ECO:0000313" key="4">
    <source>
        <dbReference type="EMBL" id="HGE74839.1"/>
    </source>
</evidence>
<dbReference type="InterPro" id="IPR003658">
    <property type="entry name" value="Anti-sigma_ant"/>
</dbReference>
<sequence length="107" mass="12184">MEIRKNGNDSLAILKGELDAYQSIDFKKRMIEEAINATNKRILVDMTNLSYIDSAGLGALVSLLKRANEGSKEIRFFGMRNNVKKIFELTKLNMIFKIFDTYEEASA</sequence>
<dbReference type="AlphaFoldDB" id="A0A7V3VS69"/>
<dbReference type="PANTHER" id="PTHR33495">
    <property type="entry name" value="ANTI-SIGMA FACTOR ANTAGONIST TM_1081-RELATED-RELATED"/>
    <property type="match status" value="1"/>
</dbReference>
<dbReference type="GO" id="GO:0043856">
    <property type="term" value="F:anti-sigma factor antagonist activity"/>
    <property type="evidence" value="ECO:0007669"/>
    <property type="project" value="InterPro"/>
</dbReference>
<evidence type="ECO:0000256" key="2">
    <source>
        <dbReference type="RuleBase" id="RU003749"/>
    </source>
</evidence>
<dbReference type="NCBIfam" id="TIGR00377">
    <property type="entry name" value="ant_ant_sig"/>
    <property type="match status" value="1"/>
</dbReference>
<comment type="similarity">
    <text evidence="1 2">Belongs to the anti-sigma-factor antagonist family.</text>
</comment>
<feature type="domain" description="STAS" evidence="3">
    <location>
        <begin position="1"/>
        <end position="107"/>
    </location>
</feature>
<dbReference type="Gene3D" id="3.30.750.24">
    <property type="entry name" value="STAS domain"/>
    <property type="match status" value="1"/>
</dbReference>
<accession>A0A7V3VS69</accession>
<protein>
    <recommendedName>
        <fullName evidence="2">Anti-sigma factor antagonist</fullName>
    </recommendedName>
</protein>
<dbReference type="Pfam" id="PF01740">
    <property type="entry name" value="STAS"/>
    <property type="match status" value="1"/>
</dbReference>
<dbReference type="SUPFAM" id="SSF52091">
    <property type="entry name" value="SpoIIaa-like"/>
    <property type="match status" value="1"/>
</dbReference>
<name>A0A7V3VS69_9BACT</name>
<evidence type="ECO:0000256" key="1">
    <source>
        <dbReference type="ARBA" id="ARBA00009013"/>
    </source>
</evidence>
<evidence type="ECO:0000259" key="3">
    <source>
        <dbReference type="PROSITE" id="PS50801"/>
    </source>
</evidence>
<dbReference type="CDD" id="cd07043">
    <property type="entry name" value="STAS_anti-anti-sigma_factors"/>
    <property type="match status" value="1"/>
</dbReference>
<dbReference type="InterPro" id="IPR036513">
    <property type="entry name" value="STAS_dom_sf"/>
</dbReference>
<dbReference type="PANTHER" id="PTHR33495:SF2">
    <property type="entry name" value="ANTI-SIGMA FACTOR ANTAGONIST TM_1081-RELATED"/>
    <property type="match status" value="1"/>
</dbReference>
<dbReference type="PROSITE" id="PS50801">
    <property type="entry name" value="STAS"/>
    <property type="match status" value="1"/>
</dbReference>
<dbReference type="InterPro" id="IPR002645">
    <property type="entry name" value="STAS_dom"/>
</dbReference>
<proteinExistence type="inferred from homology"/>
<dbReference type="EMBL" id="DTPE01000075">
    <property type="protein sequence ID" value="HGE74839.1"/>
    <property type="molecule type" value="Genomic_DNA"/>
</dbReference>
<comment type="caution">
    <text evidence="4">The sequence shown here is derived from an EMBL/GenBank/DDBJ whole genome shotgun (WGS) entry which is preliminary data.</text>
</comment>
<gene>
    <name evidence="4" type="ORF">ENX73_01780</name>
</gene>
<organism evidence="4">
    <name type="scientific">Mesoaciditoga lauensis</name>
    <dbReference type="NCBI Taxonomy" id="1495039"/>
    <lineage>
        <taxon>Bacteria</taxon>
        <taxon>Thermotogati</taxon>
        <taxon>Thermotogota</taxon>
        <taxon>Thermotogae</taxon>
        <taxon>Mesoaciditogales</taxon>
        <taxon>Mesoaciditogaceae</taxon>
        <taxon>Mesoaciditoga</taxon>
    </lineage>
</organism>
<reference evidence="4" key="1">
    <citation type="journal article" date="2020" name="mSystems">
        <title>Genome- and Community-Level Interaction Insights into Carbon Utilization and Element Cycling Functions of Hydrothermarchaeota in Hydrothermal Sediment.</title>
        <authorList>
            <person name="Zhou Z."/>
            <person name="Liu Y."/>
            <person name="Xu W."/>
            <person name="Pan J."/>
            <person name="Luo Z.H."/>
            <person name="Li M."/>
        </authorList>
    </citation>
    <scope>NUCLEOTIDE SEQUENCE [LARGE SCALE GENOMIC DNA]</scope>
    <source>
        <strain evidence="4">SpSt-966</strain>
    </source>
</reference>